<evidence type="ECO:0000256" key="1">
    <source>
        <dbReference type="SAM" id="MobiDB-lite"/>
    </source>
</evidence>
<evidence type="ECO:0000313" key="5">
    <source>
        <dbReference type="Proteomes" id="UP000664859"/>
    </source>
</evidence>
<feature type="region of interest" description="Disordered" evidence="1">
    <location>
        <begin position="228"/>
        <end position="275"/>
    </location>
</feature>
<dbReference type="SUPFAM" id="SSF64268">
    <property type="entry name" value="PX domain"/>
    <property type="match status" value="1"/>
</dbReference>
<dbReference type="Gene3D" id="2.30.42.10">
    <property type="match status" value="1"/>
</dbReference>
<dbReference type="PANTHER" id="PTHR22775">
    <property type="entry name" value="SORTING NEXIN"/>
    <property type="match status" value="1"/>
</dbReference>
<feature type="compositionally biased region" description="Pro residues" evidence="1">
    <location>
        <begin position="9"/>
        <end position="25"/>
    </location>
</feature>
<dbReference type="Pfam" id="PF00787">
    <property type="entry name" value="PX"/>
    <property type="match status" value="1"/>
</dbReference>
<feature type="compositionally biased region" description="Low complexity" evidence="1">
    <location>
        <begin position="189"/>
        <end position="205"/>
    </location>
</feature>
<sequence length="824" mass="85961">MAPASNVVAPPPPPAASVPQQPPQQPHAATAAPALQQGGSQWSAQYHQPDPFAVPPAERAPPAGGASGGLDEGLDSLLDFLGGGAAARASANGAGATRAQQQQQPEQQRPPPAQQAQQQHQQQWGGGVAASATNFDDVFGLPSGGPERPPLFSDEEPPPPRAEQRQPEMDPLDGGVVAVAAPLGQGYQPARPARVASAAPAAAGKPKSRGSIDLEEARRRTALLMGDGAYSRRSSSGSVGAGMAGAAAEAAPVRREPPPLATRPQMPADPLGAGSSDAGGSYFNEDLLRQRQARAATYGSTYPYDANEQDASSAWDTGAILGRAGSMVSAAKSGAKSLLQRANGYGNAGGGAGGAAAGGSYDVTFGDGRLGFTMLKSEQGLGVVCKVQPDSTAASAGVSPGDTVVAINRRRMSSYDEVMSVLPSMPRPVLVTFAKPDGEPQLANGQAALTGGGAWEADGQGSKGWLGNLDPFKSGKRRSSAGLSGDNASWRVENQDLQFRRPDFHGVVVHAHNGVFSWSLYGTSDGSEAPGARLSTGDTYTEYVMRCQWGPDLQHMSPWMVARRYREFDALDKDLREVFPHLKDSFPSLPPKELFKTSQEVVSRRRVGLEQYMTFLIGNCPDVLCCPQMNRFLGIDERIAAIKGQGGLRRGSSGAPAGGGGGGGAAVPSLSASTSSGPLQARLLLCATEASSRITVGCAALVGTDYLLNLMTAGEAYDLMRARAGALRPLTRAGLQAVEEAVRRLRQRVDDWGRGVAVVADPLHDAELHGLAEICQQSWPALKATAARADDTPEGMDMLPSVLQCDEDIERLLAWLSVLAFCSE</sequence>
<feature type="compositionally biased region" description="Low complexity" evidence="1">
    <location>
        <begin position="55"/>
        <end position="64"/>
    </location>
</feature>
<accession>A0A835YRV1</accession>
<reference evidence="4" key="1">
    <citation type="submission" date="2021-02" db="EMBL/GenBank/DDBJ databases">
        <title>First Annotated Genome of the Yellow-green Alga Tribonema minus.</title>
        <authorList>
            <person name="Mahan K.M."/>
        </authorList>
    </citation>
    <scope>NUCLEOTIDE SEQUENCE</scope>
    <source>
        <strain evidence="4">UTEX B ZZ1240</strain>
    </source>
</reference>
<proteinExistence type="predicted"/>
<feature type="compositionally biased region" description="Low complexity" evidence="1">
    <location>
        <begin position="26"/>
        <end position="37"/>
    </location>
</feature>
<feature type="compositionally biased region" description="Low complexity" evidence="1">
    <location>
        <begin position="228"/>
        <end position="238"/>
    </location>
</feature>
<dbReference type="Gene3D" id="3.30.1520.10">
    <property type="entry name" value="Phox-like domain"/>
    <property type="match status" value="1"/>
</dbReference>
<name>A0A835YRV1_9STRA</name>
<dbReference type="AlphaFoldDB" id="A0A835YRV1"/>
<feature type="region of interest" description="Disordered" evidence="1">
    <location>
        <begin position="650"/>
        <end position="671"/>
    </location>
</feature>
<dbReference type="InterPro" id="IPR001478">
    <property type="entry name" value="PDZ"/>
</dbReference>
<dbReference type="SMART" id="SM00312">
    <property type="entry name" value="PX"/>
    <property type="match status" value="1"/>
</dbReference>
<dbReference type="PANTHER" id="PTHR22775:SF3">
    <property type="entry name" value="SORTING NEXIN-13"/>
    <property type="match status" value="1"/>
</dbReference>
<feature type="compositionally biased region" description="Gly residues" evidence="1">
    <location>
        <begin position="656"/>
        <end position="665"/>
    </location>
</feature>
<evidence type="ECO:0000259" key="2">
    <source>
        <dbReference type="PROSITE" id="PS50106"/>
    </source>
</evidence>
<keyword evidence="5" id="KW-1185">Reference proteome</keyword>
<dbReference type="EMBL" id="JAFCMP010000390">
    <property type="protein sequence ID" value="KAG5180436.1"/>
    <property type="molecule type" value="Genomic_DNA"/>
</dbReference>
<feature type="domain" description="PDZ" evidence="2">
    <location>
        <begin position="368"/>
        <end position="437"/>
    </location>
</feature>
<protein>
    <recommendedName>
        <fullName evidence="6">PX domain-containing protein</fullName>
    </recommendedName>
</protein>
<evidence type="ECO:0000259" key="3">
    <source>
        <dbReference type="PROSITE" id="PS50195"/>
    </source>
</evidence>
<feature type="domain" description="PX" evidence="3">
    <location>
        <begin position="521"/>
        <end position="640"/>
    </location>
</feature>
<dbReference type="Proteomes" id="UP000664859">
    <property type="component" value="Unassembled WGS sequence"/>
</dbReference>
<comment type="caution">
    <text evidence="4">The sequence shown here is derived from an EMBL/GenBank/DDBJ whole genome shotgun (WGS) entry which is preliminary data.</text>
</comment>
<dbReference type="CDD" id="cd06093">
    <property type="entry name" value="PX_domain"/>
    <property type="match status" value="1"/>
</dbReference>
<dbReference type="InterPro" id="IPR001683">
    <property type="entry name" value="PX_dom"/>
</dbReference>
<evidence type="ECO:0008006" key="6">
    <source>
        <dbReference type="Google" id="ProtNLM"/>
    </source>
</evidence>
<gene>
    <name evidence="4" type="ORF">JKP88DRAFT_323841</name>
</gene>
<dbReference type="InterPro" id="IPR036034">
    <property type="entry name" value="PDZ_sf"/>
</dbReference>
<dbReference type="PROSITE" id="PS50106">
    <property type="entry name" value="PDZ"/>
    <property type="match status" value="1"/>
</dbReference>
<dbReference type="InterPro" id="IPR036871">
    <property type="entry name" value="PX_dom_sf"/>
</dbReference>
<dbReference type="SMART" id="SM00228">
    <property type="entry name" value="PDZ"/>
    <property type="match status" value="1"/>
</dbReference>
<dbReference type="GO" id="GO:0035091">
    <property type="term" value="F:phosphatidylinositol binding"/>
    <property type="evidence" value="ECO:0007669"/>
    <property type="project" value="InterPro"/>
</dbReference>
<feature type="compositionally biased region" description="Low complexity" evidence="1">
    <location>
        <begin position="114"/>
        <end position="123"/>
    </location>
</feature>
<organism evidence="4 5">
    <name type="scientific">Tribonema minus</name>
    <dbReference type="NCBI Taxonomy" id="303371"/>
    <lineage>
        <taxon>Eukaryota</taxon>
        <taxon>Sar</taxon>
        <taxon>Stramenopiles</taxon>
        <taxon>Ochrophyta</taxon>
        <taxon>PX clade</taxon>
        <taxon>Xanthophyceae</taxon>
        <taxon>Tribonematales</taxon>
        <taxon>Tribonemataceae</taxon>
        <taxon>Tribonema</taxon>
    </lineage>
</organism>
<dbReference type="OrthoDB" id="430293at2759"/>
<evidence type="ECO:0000313" key="4">
    <source>
        <dbReference type="EMBL" id="KAG5180436.1"/>
    </source>
</evidence>
<feature type="region of interest" description="Disordered" evidence="1">
    <location>
        <begin position="1"/>
        <end position="216"/>
    </location>
</feature>
<dbReference type="PROSITE" id="PS50195">
    <property type="entry name" value="PX"/>
    <property type="match status" value="1"/>
</dbReference>
<dbReference type="SUPFAM" id="SSF50156">
    <property type="entry name" value="PDZ domain-like"/>
    <property type="match status" value="1"/>
</dbReference>
<feature type="compositionally biased region" description="Low complexity" evidence="1">
    <location>
        <begin position="75"/>
        <end position="107"/>
    </location>
</feature>